<evidence type="ECO:0000313" key="4">
    <source>
        <dbReference type="EMBL" id="GKT21508.1"/>
    </source>
</evidence>
<keyword evidence="1" id="KW-0547">Nucleotide-binding</keyword>
<accession>A0ABQ5JXL9</accession>
<evidence type="ECO:0000313" key="5">
    <source>
        <dbReference type="Proteomes" id="UP001057375"/>
    </source>
</evidence>
<evidence type="ECO:0000256" key="2">
    <source>
        <dbReference type="ARBA" id="ARBA00022840"/>
    </source>
</evidence>
<evidence type="ECO:0000256" key="1">
    <source>
        <dbReference type="ARBA" id="ARBA00022741"/>
    </source>
</evidence>
<gene>
    <name evidence="4" type="ORF">ADUPG1_011920</name>
</gene>
<keyword evidence="2" id="KW-0067">ATP-binding</keyword>
<dbReference type="InterPro" id="IPR027417">
    <property type="entry name" value="P-loop_NTPase"/>
</dbReference>
<dbReference type="Pfam" id="PF00004">
    <property type="entry name" value="AAA"/>
    <property type="match status" value="1"/>
</dbReference>
<dbReference type="PANTHER" id="PTHR45991">
    <property type="entry name" value="PACHYTENE CHECKPOINT PROTEIN 2"/>
    <property type="match status" value="1"/>
</dbReference>
<evidence type="ECO:0000259" key="3">
    <source>
        <dbReference type="SMART" id="SM00382"/>
    </source>
</evidence>
<feature type="domain" description="AAA+ ATPase" evidence="3">
    <location>
        <begin position="148"/>
        <end position="299"/>
    </location>
</feature>
<dbReference type="SUPFAM" id="SSF52540">
    <property type="entry name" value="P-loop containing nucleoside triphosphate hydrolases"/>
    <property type="match status" value="1"/>
</dbReference>
<dbReference type="Proteomes" id="UP001057375">
    <property type="component" value="Unassembled WGS sequence"/>
</dbReference>
<keyword evidence="5" id="KW-1185">Reference proteome</keyword>
<organism evidence="4 5">
    <name type="scientific">Aduncisulcus paluster</name>
    <dbReference type="NCBI Taxonomy" id="2918883"/>
    <lineage>
        <taxon>Eukaryota</taxon>
        <taxon>Metamonada</taxon>
        <taxon>Carpediemonas-like organisms</taxon>
        <taxon>Aduncisulcus</taxon>
    </lineage>
</organism>
<dbReference type="InterPro" id="IPR003593">
    <property type="entry name" value="AAA+_ATPase"/>
</dbReference>
<protein>
    <submittedName>
        <fullName evidence="4">Pachytene checkpoint protein 2 homolog</fullName>
    </submittedName>
</protein>
<dbReference type="PANTHER" id="PTHR45991:SF1">
    <property type="entry name" value="PACHYTENE CHECKPOINT PROTEIN 2 HOMOLOG"/>
    <property type="match status" value="1"/>
</dbReference>
<dbReference type="InterPro" id="IPR044539">
    <property type="entry name" value="Pch2-like"/>
</dbReference>
<dbReference type="Gene3D" id="3.40.50.300">
    <property type="entry name" value="P-loop containing nucleotide triphosphate hydrolases"/>
    <property type="match status" value="1"/>
</dbReference>
<dbReference type="EMBL" id="BQXS01012323">
    <property type="protein sequence ID" value="GKT21508.1"/>
    <property type="molecule type" value="Genomic_DNA"/>
</dbReference>
<name>A0ABQ5JXL9_9EUKA</name>
<comment type="caution">
    <text evidence="4">The sequence shown here is derived from an EMBL/GenBank/DDBJ whole genome shotgun (WGS) entry which is preliminary data.</text>
</comment>
<dbReference type="InterPro" id="IPR003959">
    <property type="entry name" value="ATPase_AAA_core"/>
</dbReference>
<proteinExistence type="predicted"/>
<dbReference type="SMART" id="SM00382">
    <property type="entry name" value="AAA"/>
    <property type="match status" value="1"/>
</dbReference>
<reference evidence="4" key="1">
    <citation type="submission" date="2022-03" db="EMBL/GenBank/DDBJ databases">
        <title>Draft genome sequence of Aduncisulcus paluster, a free-living microaerophilic Fornicata.</title>
        <authorList>
            <person name="Yuyama I."/>
            <person name="Kume K."/>
            <person name="Tamura T."/>
            <person name="Inagaki Y."/>
            <person name="Hashimoto T."/>
        </authorList>
    </citation>
    <scope>NUCLEOTIDE SEQUENCE</scope>
    <source>
        <strain evidence="4">NY0171</strain>
    </source>
</reference>
<sequence>MIKSIVEVCIKRKHDDIIERVHDFITINHPFISPGTISFSSDAFLTEYVHKITIDIPSQYSDSKIPLSTLNLEIMTYLLVDADVEDCVIAEESDEVTAFHSWSLPCRQLEGMWESLILPPSIKPLLLSYSQASLFLSEKKVDTSLVSCNRLILLHGVPGTGKTTLCKGLAQKLAIRMSKQFSDAQLVVVNAHSLFSKWFSESGKLVSKMFEQIREMCEDGIFVCVLVDEVESLSASRTAALAGSEPSDAIRVVNAVLTELDKLSKFSNCLILATSNITKAVDEAFLDRADLTITLPRPGSEARQQIIQGCLDELRSRGIFSDFLSPHMGSSGIDSSSASPHAMKRRSITSQLSHEAHRVLDILQKYPEIQLSKDRRLHLEHKAEESTMDVFMAEVVDVTEGLSGRFLRKLPLMTLSKIMAHTGQTTVPEEVFILFMIICAEDRVKEKH</sequence>